<comment type="caution">
    <text evidence="1">The sequence shown here is derived from an EMBL/GenBank/DDBJ whole genome shotgun (WGS) entry which is preliminary data.</text>
</comment>
<proteinExistence type="predicted"/>
<protein>
    <submittedName>
        <fullName evidence="1">Uncharacterized protein</fullName>
    </submittedName>
</protein>
<accession>A0AAD5R068</accession>
<organism evidence="1 2">
    <name type="scientific">Parelaphostrongylus tenuis</name>
    <name type="common">Meningeal worm</name>
    <dbReference type="NCBI Taxonomy" id="148309"/>
    <lineage>
        <taxon>Eukaryota</taxon>
        <taxon>Metazoa</taxon>
        <taxon>Ecdysozoa</taxon>
        <taxon>Nematoda</taxon>
        <taxon>Chromadorea</taxon>
        <taxon>Rhabditida</taxon>
        <taxon>Rhabditina</taxon>
        <taxon>Rhabditomorpha</taxon>
        <taxon>Strongyloidea</taxon>
        <taxon>Metastrongylidae</taxon>
        <taxon>Parelaphostrongylus</taxon>
    </lineage>
</organism>
<dbReference type="AlphaFoldDB" id="A0AAD5R068"/>
<keyword evidence="2" id="KW-1185">Reference proteome</keyword>
<dbReference type="Proteomes" id="UP001196413">
    <property type="component" value="Unassembled WGS sequence"/>
</dbReference>
<reference evidence="1" key="1">
    <citation type="submission" date="2021-06" db="EMBL/GenBank/DDBJ databases">
        <title>Parelaphostrongylus tenuis whole genome reference sequence.</title>
        <authorList>
            <person name="Garwood T.J."/>
            <person name="Larsen P.A."/>
            <person name="Fountain-Jones N.M."/>
            <person name="Garbe J.R."/>
            <person name="Macchietto M.G."/>
            <person name="Kania S.A."/>
            <person name="Gerhold R.W."/>
            <person name="Richards J.E."/>
            <person name="Wolf T.M."/>
        </authorList>
    </citation>
    <scope>NUCLEOTIDE SEQUENCE</scope>
    <source>
        <strain evidence="1">MNPRO001-30</strain>
        <tissue evidence="1">Meninges</tissue>
    </source>
</reference>
<evidence type="ECO:0000313" key="1">
    <source>
        <dbReference type="EMBL" id="KAJ1367047.1"/>
    </source>
</evidence>
<evidence type="ECO:0000313" key="2">
    <source>
        <dbReference type="Proteomes" id="UP001196413"/>
    </source>
</evidence>
<gene>
    <name evidence="1" type="ORF">KIN20_027890</name>
</gene>
<sequence length="181" mass="19967">MRVHPALEVIDVLELQGRSALLSDDIISTILDQLRVQISCEPLECKDAAVGRELAAPKYASFRLHVTPTNDLRQPLARVYKKIMSEVRGDKMKLPHCIIVGSAVTALCGNMMMEGCTISSNTRVEAIPNTAKLISGTLMTTNAIMANWSKDMWQRVMNRAVRMLASSPSRSHFLTAVATLE</sequence>
<dbReference type="EMBL" id="JAHQIW010005756">
    <property type="protein sequence ID" value="KAJ1367047.1"/>
    <property type="molecule type" value="Genomic_DNA"/>
</dbReference>
<name>A0AAD5R068_PARTN</name>